<dbReference type="AlphaFoldDB" id="A0A7M7J904"/>
<feature type="transmembrane region" description="Helical" evidence="1">
    <location>
        <begin position="212"/>
        <end position="235"/>
    </location>
</feature>
<protein>
    <submittedName>
        <fullName evidence="2">Uncharacterized protein</fullName>
    </submittedName>
</protein>
<dbReference type="InParanoid" id="A0A7M7J904"/>
<keyword evidence="1" id="KW-0812">Transmembrane</keyword>
<feature type="transmembrane region" description="Helical" evidence="1">
    <location>
        <begin position="339"/>
        <end position="356"/>
    </location>
</feature>
<evidence type="ECO:0000313" key="3">
    <source>
        <dbReference type="Proteomes" id="UP000594260"/>
    </source>
</evidence>
<feature type="transmembrane region" description="Helical" evidence="1">
    <location>
        <begin position="148"/>
        <end position="170"/>
    </location>
</feature>
<keyword evidence="1" id="KW-0472">Membrane</keyword>
<feature type="transmembrane region" description="Helical" evidence="1">
    <location>
        <begin position="54"/>
        <end position="81"/>
    </location>
</feature>
<dbReference type="Gene3D" id="1.20.1250.20">
    <property type="entry name" value="MFS general substrate transporter like domains"/>
    <property type="match status" value="1"/>
</dbReference>
<dbReference type="PANTHER" id="PTHR11360:SF303">
    <property type="entry name" value="MAJOR FACILITATOR SUPERFAMILY (MFS) PROFILE DOMAIN-CONTAINING PROTEIN"/>
    <property type="match status" value="1"/>
</dbReference>
<feature type="transmembrane region" description="Helical" evidence="1">
    <location>
        <begin position="93"/>
        <end position="115"/>
    </location>
</feature>
<dbReference type="RefSeq" id="XP_022648545.1">
    <property type="nucleotide sequence ID" value="XM_022792810.1"/>
</dbReference>
<sequence length="453" mass="49676">MDSRSTKASGDSCCAMTESQKATGLAGITDESSPMNPLKKYIGRPQGPDSLRSWFVATFASLYMFFGWCAFSSTPVLYVALMKTNPELMRELASWPFTIMSCCSFAGSVVYGVLINYVPEQSLLFIGAIFASGALFIASYFIHSVLILSLTLGIAHGFGLACTTCIPSAVISQHFIKHRATAMSLISISASLSGIIYPPLATWLFELYSLSGLLLILSGICLNQILSVIVCKAAVWKPALQEAARLTTDNVTAKVNTINESIGNKRYFCSGFLFNTCITNALANFIMFALALITIDFEIDCGINSTSAAYLVVVISFGWLVASSVIGPIVDRGENYDRYAIFSSCIIQLAGLLFMVSFKGAFWWQFLGCFLAGWGQGSRGFLLFVMVSKRYPPSQAPLVFATMNVSCFLPFLLRTPLIGLIRDNLGEYDYLIHIFELINILLAIDWFVMSIRK</sequence>
<reference evidence="2" key="1">
    <citation type="submission" date="2021-01" db="UniProtKB">
        <authorList>
            <consortium name="EnsemblMetazoa"/>
        </authorList>
    </citation>
    <scope>IDENTIFICATION</scope>
</reference>
<keyword evidence="1" id="KW-1133">Transmembrane helix</keyword>
<dbReference type="GO" id="GO:0008028">
    <property type="term" value="F:monocarboxylic acid transmembrane transporter activity"/>
    <property type="evidence" value="ECO:0007669"/>
    <property type="project" value="TreeGrafter"/>
</dbReference>
<dbReference type="PANTHER" id="PTHR11360">
    <property type="entry name" value="MONOCARBOXYLATE TRANSPORTER"/>
    <property type="match status" value="1"/>
</dbReference>
<feature type="transmembrane region" description="Helical" evidence="1">
    <location>
        <begin position="362"/>
        <end position="386"/>
    </location>
</feature>
<dbReference type="InterPro" id="IPR050327">
    <property type="entry name" value="Proton-linked_MCT"/>
</dbReference>
<dbReference type="InterPro" id="IPR036259">
    <property type="entry name" value="MFS_trans_sf"/>
</dbReference>
<dbReference type="KEGG" id="vde:111245047"/>
<name>A0A7M7J904_VARDE</name>
<evidence type="ECO:0000256" key="1">
    <source>
        <dbReference type="SAM" id="Phobius"/>
    </source>
</evidence>
<proteinExistence type="predicted"/>
<keyword evidence="3" id="KW-1185">Reference proteome</keyword>
<accession>A0A7M7J904</accession>
<organism evidence="2 3">
    <name type="scientific">Varroa destructor</name>
    <name type="common">Honeybee mite</name>
    <dbReference type="NCBI Taxonomy" id="109461"/>
    <lineage>
        <taxon>Eukaryota</taxon>
        <taxon>Metazoa</taxon>
        <taxon>Ecdysozoa</taxon>
        <taxon>Arthropoda</taxon>
        <taxon>Chelicerata</taxon>
        <taxon>Arachnida</taxon>
        <taxon>Acari</taxon>
        <taxon>Parasitiformes</taxon>
        <taxon>Mesostigmata</taxon>
        <taxon>Gamasina</taxon>
        <taxon>Dermanyssoidea</taxon>
        <taxon>Varroidae</taxon>
        <taxon>Varroa</taxon>
    </lineage>
</organism>
<evidence type="ECO:0000313" key="2">
    <source>
        <dbReference type="EnsemblMetazoa" id="XP_022648545"/>
    </source>
</evidence>
<dbReference type="EnsemblMetazoa" id="XM_022792810">
    <property type="protein sequence ID" value="XP_022648545"/>
    <property type="gene ID" value="LOC111245047"/>
</dbReference>
<dbReference type="Pfam" id="PF07690">
    <property type="entry name" value="MFS_1"/>
    <property type="match status" value="1"/>
</dbReference>
<dbReference type="OrthoDB" id="6499973at2759"/>
<feature type="transmembrane region" description="Helical" evidence="1">
    <location>
        <begin position="430"/>
        <end position="448"/>
    </location>
</feature>
<dbReference type="GeneID" id="111245047"/>
<dbReference type="SUPFAM" id="SSF103473">
    <property type="entry name" value="MFS general substrate transporter"/>
    <property type="match status" value="1"/>
</dbReference>
<feature type="transmembrane region" description="Helical" evidence="1">
    <location>
        <begin position="122"/>
        <end position="142"/>
    </location>
</feature>
<feature type="transmembrane region" description="Helical" evidence="1">
    <location>
        <begin position="182"/>
        <end position="200"/>
    </location>
</feature>
<dbReference type="OMA" id="WSHREAR"/>
<feature type="transmembrane region" description="Helical" evidence="1">
    <location>
        <begin position="398"/>
        <end position="418"/>
    </location>
</feature>
<feature type="transmembrane region" description="Helical" evidence="1">
    <location>
        <begin position="307"/>
        <end position="327"/>
    </location>
</feature>
<feature type="transmembrane region" description="Helical" evidence="1">
    <location>
        <begin position="272"/>
        <end position="295"/>
    </location>
</feature>
<dbReference type="InterPro" id="IPR011701">
    <property type="entry name" value="MFS"/>
</dbReference>
<dbReference type="Proteomes" id="UP000594260">
    <property type="component" value="Unplaced"/>
</dbReference>